<comment type="similarity">
    <text evidence="1 3">Belongs to the D-isomer specific 2-hydroxyacid dehydrogenase family.</text>
</comment>
<dbReference type="PROSITE" id="PS00671">
    <property type="entry name" value="D_2_HYDROXYACID_DH_3"/>
    <property type="match status" value="1"/>
</dbReference>
<evidence type="ECO:0000313" key="7">
    <source>
        <dbReference type="Proteomes" id="UP001365405"/>
    </source>
</evidence>
<dbReference type="SUPFAM" id="SSF51735">
    <property type="entry name" value="NAD(P)-binding Rossmann-fold domains"/>
    <property type="match status" value="1"/>
</dbReference>
<reference evidence="6 7" key="1">
    <citation type="submission" date="2024-04" db="EMBL/GenBank/DDBJ databases">
        <title>Novel species of the genus Ideonella isolated from streams.</title>
        <authorList>
            <person name="Lu H."/>
        </authorList>
    </citation>
    <scope>NUCLEOTIDE SEQUENCE [LARGE SCALE GENOMIC DNA]</scope>
    <source>
        <strain evidence="6 7">DXS22W</strain>
    </source>
</reference>
<dbReference type="InterPro" id="IPR036291">
    <property type="entry name" value="NAD(P)-bd_dom_sf"/>
</dbReference>
<dbReference type="Pfam" id="PF02826">
    <property type="entry name" value="2-Hacid_dh_C"/>
    <property type="match status" value="1"/>
</dbReference>
<name>A0ABU9CDY5_9BURK</name>
<dbReference type="InterPro" id="IPR050223">
    <property type="entry name" value="D-isomer_2-hydroxyacid_DH"/>
</dbReference>
<dbReference type="Proteomes" id="UP001365405">
    <property type="component" value="Unassembled WGS sequence"/>
</dbReference>
<feature type="domain" description="D-isomer specific 2-hydroxyacid dehydrogenase catalytic" evidence="4">
    <location>
        <begin position="17"/>
        <end position="332"/>
    </location>
</feature>
<dbReference type="InterPro" id="IPR029753">
    <property type="entry name" value="D-isomer_DH_CS"/>
</dbReference>
<evidence type="ECO:0000259" key="5">
    <source>
        <dbReference type="Pfam" id="PF02826"/>
    </source>
</evidence>
<evidence type="ECO:0000259" key="4">
    <source>
        <dbReference type="Pfam" id="PF00389"/>
    </source>
</evidence>
<dbReference type="RefSeq" id="WP_341409761.1">
    <property type="nucleotide sequence ID" value="NZ_JBBUTH010000003.1"/>
</dbReference>
<dbReference type="InterPro" id="IPR006139">
    <property type="entry name" value="D-isomer_2_OHA_DH_cat_dom"/>
</dbReference>
<evidence type="ECO:0000313" key="6">
    <source>
        <dbReference type="EMBL" id="MEK8050094.1"/>
    </source>
</evidence>
<evidence type="ECO:0000256" key="2">
    <source>
        <dbReference type="ARBA" id="ARBA00023002"/>
    </source>
</evidence>
<feature type="domain" description="D-isomer specific 2-hydroxyacid dehydrogenase NAD-binding" evidence="5">
    <location>
        <begin position="118"/>
        <end position="300"/>
    </location>
</feature>
<keyword evidence="7" id="KW-1185">Reference proteome</keyword>
<gene>
    <name evidence="6" type="ORF">AACH10_07580</name>
</gene>
<accession>A0ABU9CDY5</accession>
<comment type="caution">
    <text evidence="6">The sequence shown here is derived from an EMBL/GenBank/DDBJ whole genome shotgun (WGS) entry which is preliminary data.</text>
</comment>
<dbReference type="Gene3D" id="3.40.50.720">
    <property type="entry name" value="NAD(P)-binding Rossmann-like Domain"/>
    <property type="match status" value="2"/>
</dbReference>
<organism evidence="6 7">
    <name type="scientific">Pseudaquabacterium inlustre</name>
    <dbReference type="NCBI Taxonomy" id="2984192"/>
    <lineage>
        <taxon>Bacteria</taxon>
        <taxon>Pseudomonadati</taxon>
        <taxon>Pseudomonadota</taxon>
        <taxon>Betaproteobacteria</taxon>
        <taxon>Burkholderiales</taxon>
        <taxon>Sphaerotilaceae</taxon>
        <taxon>Pseudaquabacterium</taxon>
    </lineage>
</organism>
<evidence type="ECO:0000256" key="1">
    <source>
        <dbReference type="ARBA" id="ARBA00005854"/>
    </source>
</evidence>
<keyword evidence="2 3" id="KW-0560">Oxidoreductase</keyword>
<sequence>MNTPDSPLHRPRILSTWPVHDDVVQRLRALGDLDMHTGPEPLPADELARRIAAADALLGFMTDRVDAALLHQAPRLRVVAGALKGCDGYDVDACTAAGVWLTIVPDLLTEPTAELALGLAIGLGRHLREGDAQVRSGAFAGWRPTLYGHGLHGRTVAIVGMGRLGRAIAERLRGFGCRLLGVDAAAIPGAWHQGVTPMDLAGALAQADWVMLALPLTSGTRHLIDATALAAARAGALWVNVGRGSVVDEAAMADALASGQVGGYAADVFAFEDLALPQRPATIHPALRGHPATLFTPHLGSAVTEVRRAIEHRAVDNLAAALAGQVPPDAVNRPD</sequence>
<protein>
    <submittedName>
        <fullName evidence="6">NAD(P)-dependent oxidoreductase</fullName>
    </submittedName>
</protein>
<dbReference type="PANTHER" id="PTHR10996">
    <property type="entry name" value="2-HYDROXYACID DEHYDROGENASE-RELATED"/>
    <property type="match status" value="1"/>
</dbReference>
<evidence type="ECO:0000256" key="3">
    <source>
        <dbReference type="RuleBase" id="RU003719"/>
    </source>
</evidence>
<dbReference type="InterPro" id="IPR006140">
    <property type="entry name" value="D-isomer_DH_NAD-bd"/>
</dbReference>
<dbReference type="PANTHER" id="PTHR10996:SF257">
    <property type="entry name" value="GLYOXYLATE REDUCTASE 1"/>
    <property type="match status" value="1"/>
</dbReference>
<proteinExistence type="inferred from homology"/>
<dbReference type="EMBL" id="JBBUTH010000003">
    <property type="protein sequence ID" value="MEK8050094.1"/>
    <property type="molecule type" value="Genomic_DNA"/>
</dbReference>
<dbReference type="Pfam" id="PF00389">
    <property type="entry name" value="2-Hacid_dh"/>
    <property type="match status" value="1"/>
</dbReference>
<dbReference type="SUPFAM" id="SSF52283">
    <property type="entry name" value="Formate/glycerate dehydrogenase catalytic domain-like"/>
    <property type="match status" value="1"/>
</dbReference>